<sequence>MTDPATEATELRERLARALAGHAGSRAFLASGRVWDHHRAVWHDLADAILAARDTEMEQLRADCQKWADLAAAAERTRQLHKHDADRYEAELRARAETAEAERDQLLAELDGRDEEARERWIQKQLDETGLKSMDFRDGMSMDIEPARDMVAQWVGAARAMLGDAPNYSETPVEMTVKVGESPERFAFVLQRVGKLTPHQARQQAEARAERAEAAITRVRAVVADMHGITGARFWADALDTALDQETDR</sequence>
<dbReference type="EMBL" id="VCLA01000164">
    <property type="protein sequence ID" value="MQT03142.1"/>
    <property type="molecule type" value="Genomic_DNA"/>
</dbReference>
<evidence type="ECO:0000256" key="1">
    <source>
        <dbReference type="SAM" id="Coils"/>
    </source>
</evidence>
<organism evidence="2 3">
    <name type="scientific">Streptomyces jumonjinensis</name>
    <dbReference type="NCBI Taxonomy" id="1945"/>
    <lineage>
        <taxon>Bacteria</taxon>
        <taxon>Bacillati</taxon>
        <taxon>Actinomycetota</taxon>
        <taxon>Actinomycetes</taxon>
        <taxon>Kitasatosporales</taxon>
        <taxon>Streptomycetaceae</taxon>
        <taxon>Streptomyces</taxon>
    </lineage>
</organism>
<keyword evidence="3" id="KW-1185">Reference proteome</keyword>
<name>A0A646KLG1_STRJU</name>
<keyword evidence="1" id="KW-0175">Coiled coil</keyword>
<proteinExistence type="predicted"/>
<gene>
    <name evidence="2" type="ORF">FF041_24015</name>
</gene>
<dbReference type="Proteomes" id="UP000419138">
    <property type="component" value="Unassembled WGS sequence"/>
</dbReference>
<dbReference type="RefSeq" id="WP_153524701.1">
    <property type="nucleotide sequence ID" value="NZ_JBEPDZ010000017.1"/>
</dbReference>
<evidence type="ECO:0000313" key="2">
    <source>
        <dbReference type="EMBL" id="MQT03142.1"/>
    </source>
</evidence>
<evidence type="ECO:0000313" key="3">
    <source>
        <dbReference type="Proteomes" id="UP000419138"/>
    </source>
</evidence>
<dbReference type="OrthoDB" id="4333052at2"/>
<comment type="caution">
    <text evidence="2">The sequence shown here is derived from an EMBL/GenBank/DDBJ whole genome shotgun (WGS) entry which is preliminary data.</text>
</comment>
<reference evidence="2 3" key="1">
    <citation type="submission" date="2019-05" db="EMBL/GenBank/DDBJ databases">
        <title>Comparative genomics and metabolomics analyses of clavulanic acid producing Streptomyces species provides insight into specialized metabolism and evolution of beta-lactam biosynthetic gene clusters.</title>
        <authorList>
            <person name="Moore M.A."/>
            <person name="Cruz-Morales P."/>
            <person name="Barona Gomez F."/>
            <person name="Kapil T."/>
        </authorList>
    </citation>
    <scope>NUCLEOTIDE SEQUENCE [LARGE SCALE GENOMIC DNA]</scope>
    <source>
        <strain evidence="2 3">NRRL 5741</strain>
    </source>
</reference>
<protein>
    <submittedName>
        <fullName evidence="2">DUF4337 domain-containing protein</fullName>
    </submittedName>
</protein>
<dbReference type="AlphaFoldDB" id="A0A646KLG1"/>
<accession>A0A646KLG1</accession>
<feature type="coiled-coil region" evidence="1">
    <location>
        <begin position="57"/>
        <end position="116"/>
    </location>
</feature>